<dbReference type="PRINTS" id="PR00992">
    <property type="entry name" value="ALARACEMASE"/>
</dbReference>
<dbReference type="Gene3D" id="2.40.37.10">
    <property type="entry name" value="Lyase, Ornithine Decarboxylase, Chain A, domain 1"/>
    <property type="match status" value="1"/>
</dbReference>
<sequence>MSFLPRAAEAMIDLDALRHNVGRVRTLAPRSRILAMVKADAYGHGLIAVSRVLSNEADGLGVACVPEGLALREAGLGGRVVVMQGCKNDDELAAAHAAGLDLVVHEPGQVERLERYAAGAAPLTIWLKVDTGMHRIGFEPEEIPALSARLQGMPAVAPGLRYVTHFACADDPAAQAVTDRQVARFRAATDGLQGERSLCNSAGILTRADAHADWVRPGIMLYGASPLLGTTAMELDLKPVMTLQAPLIAIRICRAGEPIGYGGVYTCDHDTRVGILAIGYGDGYPRHAPSGTPVSVAGQVCTVIGRVSMDMLAVDLGAVDCKPGDKAVFWGGNPAVEVVAQGAQTISYELLCAAGSKARRVYI</sequence>
<keyword evidence="10" id="KW-1185">Reference proteome</keyword>
<comment type="similarity">
    <text evidence="5">Belongs to the alanine racemase family.</text>
</comment>
<dbReference type="SUPFAM" id="SSF50621">
    <property type="entry name" value="Alanine racemase C-terminal domain-like"/>
    <property type="match status" value="1"/>
</dbReference>
<dbReference type="InterPro" id="IPR001608">
    <property type="entry name" value="Ala_racemase_N"/>
</dbReference>
<dbReference type="GO" id="GO:0030632">
    <property type="term" value="P:D-alanine biosynthetic process"/>
    <property type="evidence" value="ECO:0007669"/>
    <property type="project" value="UniProtKB-UniRule"/>
</dbReference>
<dbReference type="InterPro" id="IPR029066">
    <property type="entry name" value="PLP-binding_barrel"/>
</dbReference>
<feature type="binding site" evidence="5 7">
    <location>
        <position position="135"/>
    </location>
    <ligand>
        <name>substrate</name>
    </ligand>
</feature>
<dbReference type="GO" id="GO:0008784">
    <property type="term" value="F:alanine racemase activity"/>
    <property type="evidence" value="ECO:0007669"/>
    <property type="project" value="UniProtKB-UniRule"/>
</dbReference>
<keyword evidence="4 5" id="KW-0413">Isomerase</keyword>
<evidence type="ECO:0000256" key="7">
    <source>
        <dbReference type="PIRSR" id="PIRSR600821-52"/>
    </source>
</evidence>
<feature type="modified residue" description="N6-(pyridoxal phosphate)lysine" evidence="5 6">
    <location>
        <position position="38"/>
    </location>
</feature>
<dbReference type="Pfam" id="PF01168">
    <property type="entry name" value="Ala_racemase_N"/>
    <property type="match status" value="1"/>
</dbReference>
<evidence type="ECO:0000256" key="3">
    <source>
        <dbReference type="ARBA" id="ARBA00022898"/>
    </source>
</evidence>
<dbReference type="FunFam" id="3.20.20.10:FF:000002">
    <property type="entry name" value="Alanine racemase"/>
    <property type="match status" value="1"/>
</dbReference>
<proteinExistence type="inferred from homology"/>
<comment type="cofactor">
    <cofactor evidence="2 5 6">
        <name>pyridoxal 5'-phosphate</name>
        <dbReference type="ChEBI" id="CHEBI:597326"/>
    </cofactor>
</comment>
<comment type="pathway">
    <text evidence="5">Amino-acid biosynthesis; D-alanine biosynthesis; D-alanine from L-alanine: step 1/1.</text>
</comment>
<protein>
    <recommendedName>
        <fullName evidence="5">Alanine racemase</fullName>
        <ecNumber evidence="5">5.1.1.1</ecNumber>
    </recommendedName>
</protein>
<evidence type="ECO:0000256" key="2">
    <source>
        <dbReference type="ARBA" id="ARBA00001933"/>
    </source>
</evidence>
<comment type="catalytic activity">
    <reaction evidence="1 5">
        <text>L-alanine = D-alanine</text>
        <dbReference type="Rhea" id="RHEA:20249"/>
        <dbReference type="ChEBI" id="CHEBI:57416"/>
        <dbReference type="ChEBI" id="CHEBI:57972"/>
        <dbReference type="EC" id="5.1.1.1"/>
    </reaction>
</comment>
<evidence type="ECO:0000259" key="8">
    <source>
        <dbReference type="SMART" id="SM01005"/>
    </source>
</evidence>
<evidence type="ECO:0000256" key="1">
    <source>
        <dbReference type="ARBA" id="ARBA00000316"/>
    </source>
</evidence>
<dbReference type="Proteomes" id="UP000095342">
    <property type="component" value="Chromosome"/>
</dbReference>
<dbReference type="EC" id="5.1.1.1" evidence="5"/>
<comment type="function">
    <text evidence="5">Catalyzes the interconversion of L-alanine and D-alanine. May also act on other amino acids.</text>
</comment>
<dbReference type="PANTHER" id="PTHR30511:SF0">
    <property type="entry name" value="ALANINE RACEMASE, CATABOLIC-RELATED"/>
    <property type="match status" value="1"/>
</dbReference>
<dbReference type="GO" id="GO:0030170">
    <property type="term" value="F:pyridoxal phosphate binding"/>
    <property type="evidence" value="ECO:0007669"/>
    <property type="project" value="UniProtKB-UniRule"/>
</dbReference>
<feature type="active site" description="Proton acceptor; specific for L-alanine" evidence="5">
    <location>
        <position position="261"/>
    </location>
</feature>
<dbReference type="InterPro" id="IPR000821">
    <property type="entry name" value="Ala_racemase"/>
</dbReference>
<dbReference type="SMART" id="SM01005">
    <property type="entry name" value="Ala_racemase_C"/>
    <property type="match status" value="1"/>
</dbReference>
<feature type="domain" description="Alanine racemase C-terminal" evidence="8">
    <location>
        <begin position="240"/>
        <end position="363"/>
    </location>
</feature>
<dbReference type="HAMAP" id="MF_01201">
    <property type="entry name" value="Ala_racemase"/>
    <property type="match status" value="1"/>
</dbReference>
<dbReference type="EMBL" id="CP017448">
    <property type="protein sequence ID" value="AOV16495.1"/>
    <property type="molecule type" value="Genomic_DNA"/>
</dbReference>
<evidence type="ECO:0000256" key="4">
    <source>
        <dbReference type="ARBA" id="ARBA00023235"/>
    </source>
</evidence>
<name>A0A1D8K696_9GAMM</name>
<accession>A0A1D8K696</accession>
<dbReference type="AlphaFoldDB" id="A0A1D8K696"/>
<dbReference type="Pfam" id="PF00842">
    <property type="entry name" value="Ala_racemase_C"/>
    <property type="match status" value="1"/>
</dbReference>
<evidence type="ECO:0000313" key="9">
    <source>
        <dbReference type="EMBL" id="AOV16495.1"/>
    </source>
</evidence>
<feature type="active site" description="Proton acceptor; specific for D-alanine" evidence="5">
    <location>
        <position position="38"/>
    </location>
</feature>
<dbReference type="InterPro" id="IPR009006">
    <property type="entry name" value="Ala_racemase/Decarboxylase_C"/>
</dbReference>
<organism evidence="9 10">
    <name type="scientific">Acidihalobacter aeolianus</name>
    <dbReference type="NCBI Taxonomy" id="2792603"/>
    <lineage>
        <taxon>Bacteria</taxon>
        <taxon>Pseudomonadati</taxon>
        <taxon>Pseudomonadota</taxon>
        <taxon>Gammaproteobacteria</taxon>
        <taxon>Chromatiales</taxon>
        <taxon>Ectothiorhodospiraceae</taxon>
        <taxon>Acidihalobacter</taxon>
    </lineage>
</organism>
<dbReference type="KEGG" id="aaeo:BJI67_04890"/>
<dbReference type="SUPFAM" id="SSF51419">
    <property type="entry name" value="PLP-binding barrel"/>
    <property type="match status" value="1"/>
</dbReference>
<evidence type="ECO:0000313" key="10">
    <source>
        <dbReference type="Proteomes" id="UP000095342"/>
    </source>
</evidence>
<dbReference type="PANTHER" id="PTHR30511">
    <property type="entry name" value="ALANINE RACEMASE"/>
    <property type="match status" value="1"/>
</dbReference>
<keyword evidence="3 5" id="KW-0663">Pyridoxal phosphate</keyword>
<evidence type="ECO:0000256" key="5">
    <source>
        <dbReference type="HAMAP-Rule" id="MF_01201"/>
    </source>
</evidence>
<dbReference type="NCBIfam" id="TIGR00492">
    <property type="entry name" value="alr"/>
    <property type="match status" value="1"/>
</dbReference>
<dbReference type="Gene3D" id="3.20.20.10">
    <property type="entry name" value="Alanine racemase"/>
    <property type="match status" value="1"/>
</dbReference>
<reference evidence="9 10" key="1">
    <citation type="submission" date="2016-09" db="EMBL/GenBank/DDBJ databases">
        <title>Acidihalobacter prosperus V6 (DSM14174).</title>
        <authorList>
            <person name="Khaleque H.N."/>
            <person name="Ramsay J.P."/>
            <person name="Murphy R.J.T."/>
            <person name="Kaksonen A.H."/>
            <person name="Boxall N.J."/>
            <person name="Watkin E.L.J."/>
        </authorList>
    </citation>
    <scope>NUCLEOTIDE SEQUENCE [LARGE SCALE GENOMIC DNA]</scope>
    <source>
        <strain evidence="9 10">V6</strain>
    </source>
</reference>
<dbReference type="InterPro" id="IPR011079">
    <property type="entry name" value="Ala_racemase_C"/>
</dbReference>
<gene>
    <name evidence="9" type="ORF">BJI67_04890</name>
</gene>
<feature type="binding site" evidence="5 7">
    <location>
        <position position="309"/>
    </location>
    <ligand>
        <name>substrate</name>
    </ligand>
</feature>
<dbReference type="RefSeq" id="WP_070072087.1">
    <property type="nucleotide sequence ID" value="NZ_CP017448.1"/>
</dbReference>
<evidence type="ECO:0000256" key="6">
    <source>
        <dbReference type="PIRSR" id="PIRSR600821-50"/>
    </source>
</evidence>
<dbReference type="GO" id="GO:0005829">
    <property type="term" value="C:cytosol"/>
    <property type="evidence" value="ECO:0007669"/>
    <property type="project" value="TreeGrafter"/>
</dbReference>
<dbReference type="UniPathway" id="UPA00042">
    <property type="reaction ID" value="UER00497"/>
</dbReference>